<dbReference type="Proteomes" id="UP000619260">
    <property type="component" value="Unassembled WGS sequence"/>
</dbReference>
<sequence length="392" mass="40639">MSPAAVAPLEQSDPTEIGGYRLLGRLGVGGMASVYLATDGSHDGTGRVAIKVIHPHLAQDPEFRARFTREIQLARRVPAFCTAPVRADGQLNGRPYLVTEFLDGMALHELVQRNGPMAPDALHNLAVGVAAALTAVHDSDLVHRDLKPSNVMVTLGGVRIIDFGIARALDLSTGYTATGLVMGSLGWSAPEQLDGGEPVPAMDVFGWGCCIAYAGSGDHPFGGTDATSRSWRILNAEPDLRVLPDGLRELVAAALLKDPADRPTAQELLLALVSAPPGGAAGRVRPGALVSRGSIPRQRGRFDRRHVIAAVIGVPLALGLVVAAARGAELMFGPDGGPTAPPPPGYPGYYPPPPPGGSPPPWPPPWPPPEGAPPPPGWSPPPSSSGSAPGRS</sequence>
<feature type="compositionally biased region" description="Pro residues" evidence="6">
    <location>
        <begin position="339"/>
        <end position="383"/>
    </location>
</feature>
<feature type="binding site" evidence="5">
    <location>
        <position position="51"/>
    </location>
    <ligand>
        <name>ATP</name>
        <dbReference type="ChEBI" id="CHEBI:30616"/>
    </ligand>
</feature>
<dbReference type="InterPro" id="IPR017441">
    <property type="entry name" value="Protein_kinase_ATP_BS"/>
</dbReference>
<dbReference type="GO" id="GO:0005524">
    <property type="term" value="F:ATP binding"/>
    <property type="evidence" value="ECO:0007669"/>
    <property type="project" value="UniProtKB-UniRule"/>
</dbReference>
<dbReference type="PANTHER" id="PTHR43289">
    <property type="entry name" value="MITOGEN-ACTIVATED PROTEIN KINASE KINASE KINASE 20-RELATED"/>
    <property type="match status" value="1"/>
</dbReference>
<evidence type="ECO:0000256" key="5">
    <source>
        <dbReference type="PROSITE-ProRule" id="PRU10141"/>
    </source>
</evidence>
<dbReference type="GO" id="GO:0004674">
    <property type="term" value="F:protein serine/threonine kinase activity"/>
    <property type="evidence" value="ECO:0007669"/>
    <property type="project" value="TreeGrafter"/>
</dbReference>
<evidence type="ECO:0000313" key="9">
    <source>
        <dbReference type="Proteomes" id="UP000619260"/>
    </source>
</evidence>
<feature type="region of interest" description="Disordered" evidence="6">
    <location>
        <begin position="335"/>
        <end position="392"/>
    </location>
</feature>
<evidence type="ECO:0000256" key="2">
    <source>
        <dbReference type="ARBA" id="ARBA00022741"/>
    </source>
</evidence>
<dbReference type="PROSITE" id="PS50011">
    <property type="entry name" value="PROTEIN_KINASE_DOM"/>
    <property type="match status" value="1"/>
</dbReference>
<dbReference type="PROSITE" id="PS00107">
    <property type="entry name" value="PROTEIN_KINASE_ATP"/>
    <property type="match status" value="1"/>
</dbReference>
<keyword evidence="9" id="KW-1185">Reference proteome</keyword>
<dbReference type="RefSeq" id="WP_203903434.1">
    <property type="nucleotide sequence ID" value="NZ_BOPF01000032.1"/>
</dbReference>
<dbReference type="Pfam" id="PF00069">
    <property type="entry name" value="Pkinase"/>
    <property type="match status" value="1"/>
</dbReference>
<evidence type="ECO:0000313" key="8">
    <source>
        <dbReference type="EMBL" id="GIJ49982.1"/>
    </source>
</evidence>
<organism evidence="8 9">
    <name type="scientific">Virgisporangium aliadipatigenens</name>
    <dbReference type="NCBI Taxonomy" id="741659"/>
    <lineage>
        <taxon>Bacteria</taxon>
        <taxon>Bacillati</taxon>
        <taxon>Actinomycetota</taxon>
        <taxon>Actinomycetes</taxon>
        <taxon>Micromonosporales</taxon>
        <taxon>Micromonosporaceae</taxon>
        <taxon>Virgisporangium</taxon>
    </lineage>
</organism>
<keyword evidence="3" id="KW-0418">Kinase</keyword>
<gene>
    <name evidence="8" type="ORF">Val02_68680</name>
</gene>
<dbReference type="SMART" id="SM00220">
    <property type="entry name" value="S_TKc"/>
    <property type="match status" value="1"/>
</dbReference>
<dbReference type="Gene3D" id="3.30.200.20">
    <property type="entry name" value="Phosphorylase Kinase, domain 1"/>
    <property type="match status" value="1"/>
</dbReference>
<feature type="domain" description="Protein kinase" evidence="7">
    <location>
        <begin position="20"/>
        <end position="273"/>
    </location>
</feature>
<dbReference type="InterPro" id="IPR000719">
    <property type="entry name" value="Prot_kinase_dom"/>
</dbReference>
<dbReference type="InterPro" id="IPR011009">
    <property type="entry name" value="Kinase-like_dom_sf"/>
</dbReference>
<dbReference type="PROSITE" id="PS00108">
    <property type="entry name" value="PROTEIN_KINASE_ST"/>
    <property type="match status" value="1"/>
</dbReference>
<protein>
    <recommendedName>
        <fullName evidence="7">Protein kinase domain-containing protein</fullName>
    </recommendedName>
</protein>
<comment type="caution">
    <text evidence="8">The sequence shown here is derived from an EMBL/GenBank/DDBJ whole genome shotgun (WGS) entry which is preliminary data.</text>
</comment>
<evidence type="ECO:0000256" key="3">
    <source>
        <dbReference type="ARBA" id="ARBA00022777"/>
    </source>
</evidence>
<evidence type="ECO:0000259" key="7">
    <source>
        <dbReference type="PROSITE" id="PS50011"/>
    </source>
</evidence>
<dbReference type="EMBL" id="BOPF01000032">
    <property type="protein sequence ID" value="GIJ49982.1"/>
    <property type="molecule type" value="Genomic_DNA"/>
</dbReference>
<accession>A0A8J3YSU4</accession>
<keyword evidence="2 5" id="KW-0547">Nucleotide-binding</keyword>
<dbReference type="SUPFAM" id="SSF56112">
    <property type="entry name" value="Protein kinase-like (PK-like)"/>
    <property type="match status" value="1"/>
</dbReference>
<dbReference type="Gene3D" id="1.10.510.10">
    <property type="entry name" value="Transferase(Phosphotransferase) domain 1"/>
    <property type="match status" value="1"/>
</dbReference>
<dbReference type="CDD" id="cd14014">
    <property type="entry name" value="STKc_PknB_like"/>
    <property type="match status" value="1"/>
</dbReference>
<dbReference type="PANTHER" id="PTHR43289:SF34">
    <property type="entry name" value="SERINE_THREONINE-PROTEIN KINASE YBDM-RELATED"/>
    <property type="match status" value="1"/>
</dbReference>
<dbReference type="AlphaFoldDB" id="A0A8J3YSU4"/>
<keyword evidence="4 5" id="KW-0067">ATP-binding</keyword>
<reference evidence="8" key="1">
    <citation type="submission" date="2021-01" db="EMBL/GenBank/DDBJ databases">
        <title>Whole genome shotgun sequence of Virgisporangium aliadipatigenens NBRC 105644.</title>
        <authorList>
            <person name="Komaki H."/>
            <person name="Tamura T."/>
        </authorList>
    </citation>
    <scope>NUCLEOTIDE SEQUENCE</scope>
    <source>
        <strain evidence="8">NBRC 105644</strain>
    </source>
</reference>
<proteinExistence type="predicted"/>
<evidence type="ECO:0000256" key="6">
    <source>
        <dbReference type="SAM" id="MobiDB-lite"/>
    </source>
</evidence>
<name>A0A8J3YSU4_9ACTN</name>
<evidence type="ECO:0000256" key="4">
    <source>
        <dbReference type="ARBA" id="ARBA00022840"/>
    </source>
</evidence>
<keyword evidence="1" id="KW-0808">Transferase</keyword>
<evidence type="ECO:0000256" key="1">
    <source>
        <dbReference type="ARBA" id="ARBA00022679"/>
    </source>
</evidence>
<dbReference type="InterPro" id="IPR008271">
    <property type="entry name" value="Ser/Thr_kinase_AS"/>
</dbReference>